<evidence type="ECO:0008006" key="4">
    <source>
        <dbReference type="Google" id="ProtNLM"/>
    </source>
</evidence>
<dbReference type="EMBL" id="JACGCM010000622">
    <property type="protein sequence ID" value="KAF6169955.1"/>
    <property type="molecule type" value="Genomic_DNA"/>
</dbReference>
<name>A0A7J7NRY3_9MAGN</name>
<evidence type="ECO:0000313" key="3">
    <source>
        <dbReference type="Proteomes" id="UP000541444"/>
    </source>
</evidence>
<evidence type="ECO:0000313" key="2">
    <source>
        <dbReference type="EMBL" id="KAF6169955.1"/>
    </source>
</evidence>
<dbReference type="InterPro" id="IPR023393">
    <property type="entry name" value="START-like_dom_sf"/>
</dbReference>
<evidence type="ECO:0000256" key="1">
    <source>
        <dbReference type="SAM" id="MobiDB-lite"/>
    </source>
</evidence>
<feature type="region of interest" description="Disordered" evidence="1">
    <location>
        <begin position="573"/>
        <end position="593"/>
    </location>
</feature>
<organism evidence="2 3">
    <name type="scientific">Kingdonia uniflora</name>
    <dbReference type="NCBI Taxonomy" id="39325"/>
    <lineage>
        <taxon>Eukaryota</taxon>
        <taxon>Viridiplantae</taxon>
        <taxon>Streptophyta</taxon>
        <taxon>Embryophyta</taxon>
        <taxon>Tracheophyta</taxon>
        <taxon>Spermatophyta</taxon>
        <taxon>Magnoliopsida</taxon>
        <taxon>Ranunculales</taxon>
        <taxon>Circaeasteraceae</taxon>
        <taxon>Kingdonia</taxon>
    </lineage>
</organism>
<reference evidence="2 3" key="1">
    <citation type="journal article" date="2020" name="IScience">
        <title>Genome Sequencing of the Endangered Kingdonia uniflora (Circaeasteraceae, Ranunculales) Reveals Potential Mechanisms of Evolutionary Specialization.</title>
        <authorList>
            <person name="Sun Y."/>
            <person name="Deng T."/>
            <person name="Zhang A."/>
            <person name="Moore M.J."/>
            <person name="Landis J.B."/>
            <person name="Lin N."/>
            <person name="Zhang H."/>
            <person name="Zhang X."/>
            <person name="Huang J."/>
            <person name="Zhang X."/>
            <person name="Sun H."/>
            <person name="Wang H."/>
        </authorList>
    </citation>
    <scope>NUCLEOTIDE SEQUENCE [LARGE SCALE GENOMIC DNA]</scope>
    <source>
        <strain evidence="2">TB1705</strain>
        <tissue evidence="2">Leaf</tissue>
    </source>
</reference>
<dbReference type="Proteomes" id="UP000541444">
    <property type="component" value="Unassembled WGS sequence"/>
</dbReference>
<dbReference type="SUPFAM" id="SSF55961">
    <property type="entry name" value="Bet v1-like"/>
    <property type="match status" value="1"/>
</dbReference>
<gene>
    <name evidence="2" type="ORF">GIB67_034347</name>
</gene>
<dbReference type="PANTHER" id="PTHR34560">
    <property type="entry name" value="POLYKETIDE CYCLASE/DEHYDRASE/LIPID TRANSPORT SUPERFAMILY PROTEIN"/>
    <property type="match status" value="1"/>
</dbReference>
<dbReference type="Gene3D" id="3.30.530.20">
    <property type="match status" value="1"/>
</dbReference>
<feature type="compositionally biased region" description="Basic residues" evidence="1">
    <location>
        <begin position="583"/>
        <end position="593"/>
    </location>
</feature>
<protein>
    <recommendedName>
        <fullName evidence="4">START domain-containing protein</fullName>
    </recommendedName>
</protein>
<proteinExistence type="predicted"/>
<dbReference type="OrthoDB" id="17317at2759"/>
<dbReference type="AlphaFoldDB" id="A0A7J7NRY3"/>
<dbReference type="PANTHER" id="PTHR34560:SF1">
    <property type="entry name" value="START DOMAIN-CONTAINING PROTEIN"/>
    <property type="match status" value="1"/>
</dbReference>
<sequence length="603" mass="68127">MEKNQKILEYRKRLDKTLASHDLVNKESIKTLVKNQLLRSSPSEPHAIYAGSIESYVERRTLDVSKFLDMLRSVSRNNSEVSQNKETSRGDWKLKQDDDEYRVMYREGPQGTPFHTLLVEGYVEGPADVCLCVSWESALYKKWWPESRIPPFKITASKCVQKVRIGEQICLVRMKVAWPLSAREVVVHYFEIEYFEEDLIIILFNSVSDLDNVDKYTHGFTSDGIPEADDIVRIDVVGGIAVQKVTSNKSYFRTIATMDVKVDFIPPSFINYVSRQLIGSGFKLYQKAVASVAKGDEDFKKALEDPLYARVREGLNQKKDIDKGLELEAFESRESTGISAGEVASENKKESAPVIDQVSHYDILEEEHERNRLDQQEFANGIQGACEPTVGQTFLNEIEEEEIEETCIDETGKIINNHLINVNAEYCHVNEEHKVLINPEVENALGILEKAIGMIRGGAFSMETWPTFVSSKQELRNFETVSTEVGSTSIDGSDCGVHLNALKIENTDRASGKVEDSLRFVDASSSIETIHNGESVSVKPNSTILNKIKENSFSSMHNGIINETTVLENMSKDNEDALDNSEKKKKPEKKHRRCCLHLLPTRA</sequence>
<keyword evidence="3" id="KW-1185">Reference proteome</keyword>
<accession>A0A7J7NRY3</accession>
<comment type="caution">
    <text evidence="2">The sequence shown here is derived from an EMBL/GenBank/DDBJ whole genome shotgun (WGS) entry which is preliminary data.</text>
</comment>